<gene>
    <name evidence="4" type="ORF">NDI86_09085</name>
</gene>
<dbReference type="CDD" id="cd03801">
    <property type="entry name" value="GT4_PimA-like"/>
    <property type="match status" value="1"/>
</dbReference>
<dbReference type="RefSeq" id="WP_310900108.1">
    <property type="nucleotide sequence ID" value="NZ_JAMQOS010000002.1"/>
</dbReference>
<evidence type="ECO:0000313" key="5">
    <source>
        <dbReference type="Proteomes" id="UP001268864"/>
    </source>
</evidence>
<dbReference type="PANTHER" id="PTHR46401">
    <property type="entry name" value="GLYCOSYLTRANSFERASE WBBK-RELATED"/>
    <property type="match status" value="1"/>
</dbReference>
<sequence>MKPISFVAYGDLGLHTSRPITELARGLHERGLLEQLYCRGVEECVLPSNLVTAPIPFGRMLPRAMTGINRFVTENFDKRYYSEQLFDFFAARAAADHTIQLHHTPGYLRTLRAGNRSGDRTVVKATTEYARPHGKRVAKAYRDFGIDPPEAVTSNRRFDLRQKTLEECDRILAISSFVEESLVRSGFPPEKVAVTPLGVTPDEYPTSKWDQSGPFTVLYVGSVTIAKGVPYLIEAWRRNGWGDDEDAKLLLCGHVSQDVREMLDSAEFKNIETPGFVDPGEYYHRASVFVFPSVSDGFGKAPLEAMAAGVPAIATETTGMPDIIEPGREGYIVPSREVGPLADRLQYLRDHPTERRQMAENALERAEEQTWDRHVENVVNALEV</sequence>
<evidence type="ECO:0000256" key="1">
    <source>
        <dbReference type="ARBA" id="ARBA00022679"/>
    </source>
</evidence>
<dbReference type="Gene3D" id="3.40.50.2000">
    <property type="entry name" value="Glycogen Phosphorylase B"/>
    <property type="match status" value="2"/>
</dbReference>
<dbReference type="Pfam" id="PF13439">
    <property type="entry name" value="Glyco_transf_4"/>
    <property type="match status" value="1"/>
</dbReference>
<evidence type="ECO:0000313" key="4">
    <source>
        <dbReference type="EMBL" id="MDS0282279.1"/>
    </source>
</evidence>
<evidence type="ECO:0000259" key="2">
    <source>
        <dbReference type="Pfam" id="PF00534"/>
    </source>
</evidence>
<reference evidence="4 5" key="1">
    <citation type="submission" date="2022-06" db="EMBL/GenBank/DDBJ databases">
        <title>Halomicroarcula sp. a new haloarchaeum isolate from saline soil.</title>
        <authorList>
            <person name="Strakova D."/>
            <person name="Galisteo C."/>
            <person name="Sanchez-Porro C."/>
            <person name="Ventosa A."/>
        </authorList>
    </citation>
    <scope>NUCLEOTIDE SEQUENCE [LARGE SCALE GENOMIC DNA]</scope>
    <source>
        <strain evidence="4 5">S3CR25-11</strain>
    </source>
</reference>
<proteinExistence type="predicted"/>
<keyword evidence="5" id="KW-1185">Reference proteome</keyword>
<dbReference type="EMBL" id="JAMQOS010000002">
    <property type="protein sequence ID" value="MDS0282279.1"/>
    <property type="molecule type" value="Genomic_DNA"/>
</dbReference>
<keyword evidence="1" id="KW-0808">Transferase</keyword>
<dbReference type="SUPFAM" id="SSF53756">
    <property type="entry name" value="UDP-Glycosyltransferase/glycogen phosphorylase"/>
    <property type="match status" value="1"/>
</dbReference>
<dbReference type="Proteomes" id="UP001268864">
    <property type="component" value="Unassembled WGS sequence"/>
</dbReference>
<feature type="domain" description="Glycosyl transferase family 1" evidence="2">
    <location>
        <begin position="212"/>
        <end position="364"/>
    </location>
</feature>
<dbReference type="Pfam" id="PF00534">
    <property type="entry name" value="Glycos_transf_1"/>
    <property type="match status" value="1"/>
</dbReference>
<organism evidence="4 5">
    <name type="scientific">Haloarcula onubensis</name>
    <dbReference type="NCBI Taxonomy" id="2950539"/>
    <lineage>
        <taxon>Archaea</taxon>
        <taxon>Methanobacteriati</taxon>
        <taxon>Methanobacteriota</taxon>
        <taxon>Stenosarchaea group</taxon>
        <taxon>Halobacteria</taxon>
        <taxon>Halobacteriales</taxon>
        <taxon>Haloarculaceae</taxon>
        <taxon>Haloarcula</taxon>
    </lineage>
</organism>
<feature type="domain" description="Glycosyltransferase subfamily 4-like N-terminal" evidence="3">
    <location>
        <begin position="20"/>
        <end position="202"/>
    </location>
</feature>
<dbReference type="PANTHER" id="PTHR46401:SF2">
    <property type="entry name" value="GLYCOSYLTRANSFERASE WBBK-RELATED"/>
    <property type="match status" value="1"/>
</dbReference>
<name>A0ABU2FNE9_9EURY</name>
<dbReference type="InterPro" id="IPR028098">
    <property type="entry name" value="Glyco_trans_4-like_N"/>
</dbReference>
<dbReference type="InterPro" id="IPR001296">
    <property type="entry name" value="Glyco_trans_1"/>
</dbReference>
<accession>A0ABU2FNE9</accession>
<protein>
    <submittedName>
        <fullName evidence="4">Glycosyltransferase family 4 protein</fullName>
    </submittedName>
</protein>
<comment type="caution">
    <text evidence="4">The sequence shown here is derived from an EMBL/GenBank/DDBJ whole genome shotgun (WGS) entry which is preliminary data.</text>
</comment>
<evidence type="ECO:0000259" key="3">
    <source>
        <dbReference type="Pfam" id="PF13439"/>
    </source>
</evidence>